<keyword evidence="8" id="KW-1185">Reference proteome</keyword>
<dbReference type="EC" id="5.4.4.2" evidence="3"/>
<dbReference type="InterPro" id="IPR015890">
    <property type="entry name" value="Chorismate_C"/>
</dbReference>
<comment type="caution">
    <text evidence="7">The sequence shown here is derived from an EMBL/GenBank/DDBJ whole genome shotgun (WGS) entry which is preliminary data.</text>
</comment>
<evidence type="ECO:0000256" key="2">
    <source>
        <dbReference type="ARBA" id="ARBA00005297"/>
    </source>
</evidence>
<evidence type="ECO:0000256" key="4">
    <source>
        <dbReference type="ARBA" id="ARBA00023235"/>
    </source>
</evidence>
<comment type="catalytic activity">
    <reaction evidence="1">
        <text>chorismate = isochorismate</text>
        <dbReference type="Rhea" id="RHEA:18985"/>
        <dbReference type="ChEBI" id="CHEBI:29748"/>
        <dbReference type="ChEBI" id="CHEBI:29780"/>
        <dbReference type="EC" id="5.4.4.2"/>
    </reaction>
</comment>
<dbReference type="GO" id="GO:0008909">
    <property type="term" value="F:isochorismate synthase activity"/>
    <property type="evidence" value="ECO:0007669"/>
    <property type="project" value="UniProtKB-EC"/>
</dbReference>
<protein>
    <recommendedName>
        <fullName evidence="3">isochorismate synthase</fullName>
        <ecNumber evidence="3">5.4.4.2</ecNumber>
    </recommendedName>
    <alternativeName>
        <fullName evidence="5">Isochorismate mutase</fullName>
    </alternativeName>
</protein>
<comment type="similarity">
    <text evidence="2">Belongs to the isochorismate synthase family.</text>
</comment>
<evidence type="ECO:0000313" key="8">
    <source>
        <dbReference type="Proteomes" id="UP000651085"/>
    </source>
</evidence>
<accession>A0A926F6I7</accession>
<dbReference type="NCBIfam" id="TIGR00543">
    <property type="entry name" value="isochor_syn"/>
    <property type="match status" value="1"/>
</dbReference>
<evidence type="ECO:0000259" key="6">
    <source>
        <dbReference type="Pfam" id="PF00425"/>
    </source>
</evidence>
<evidence type="ECO:0000256" key="3">
    <source>
        <dbReference type="ARBA" id="ARBA00012824"/>
    </source>
</evidence>
<dbReference type="PANTHER" id="PTHR42839">
    <property type="entry name" value="ISOCHORISMATE SYNTHASE ENTC"/>
    <property type="match status" value="1"/>
</dbReference>
<dbReference type="InterPro" id="IPR004561">
    <property type="entry name" value="IsoChor_synthase"/>
</dbReference>
<gene>
    <name evidence="7" type="ORF">H8744_18215</name>
</gene>
<dbReference type="PANTHER" id="PTHR42839:SF2">
    <property type="entry name" value="ISOCHORISMATE SYNTHASE ENTC"/>
    <property type="match status" value="1"/>
</dbReference>
<feature type="domain" description="Chorismate-utilising enzyme C-terminal" evidence="6">
    <location>
        <begin position="110"/>
        <end position="355"/>
    </location>
</feature>
<evidence type="ECO:0000256" key="1">
    <source>
        <dbReference type="ARBA" id="ARBA00000799"/>
    </source>
</evidence>
<organism evidence="7 8">
    <name type="scientific">Jilunia laotingensis</name>
    <dbReference type="NCBI Taxonomy" id="2763675"/>
    <lineage>
        <taxon>Bacteria</taxon>
        <taxon>Pseudomonadati</taxon>
        <taxon>Bacteroidota</taxon>
        <taxon>Bacteroidia</taxon>
        <taxon>Bacteroidales</taxon>
        <taxon>Bacteroidaceae</taxon>
        <taxon>Jilunia</taxon>
    </lineage>
</organism>
<dbReference type="Proteomes" id="UP000651085">
    <property type="component" value="Unassembled WGS sequence"/>
</dbReference>
<proteinExistence type="inferred from homology"/>
<keyword evidence="4 7" id="KW-0413">Isomerase</keyword>
<dbReference type="Pfam" id="PF00425">
    <property type="entry name" value="Chorismate_bind"/>
    <property type="match status" value="1"/>
</dbReference>
<dbReference type="SUPFAM" id="SSF56322">
    <property type="entry name" value="ADC synthase"/>
    <property type="match status" value="1"/>
</dbReference>
<dbReference type="InterPro" id="IPR005801">
    <property type="entry name" value="ADC_synthase"/>
</dbReference>
<name>A0A926F6I7_9BACT</name>
<sequence>MNGIERKLREGSVDLLAEINGFIRRGISFAIFHLPGSPVVNLAIQSEGSVRLFYDIEELNGKEGFVIAPFKINRQCPLVLIKPDIEVEVEFDRDKHLDMHSSELQTSPTANYSANFDVFINALQEKRFDKLVLSRSQDFDIESGFSPADVFFRASLTYVHSYVYLCYTPYTGVWLGSTPEVILSGEGDDWNTVALAGTQSLQNGQLPQEWDDKNRKEQEYVASYVRNQLETFGIRPIESGPYPAYAGALSHLKTDFKFSLPDNKRLGTLLDLLHPTPAVCGLPKEAAYRFILENERHDRCYYSGFVGMIAPDKKTDLYVNLRCMNIDTGKLTLYAGGGLLATSDLEDEWQETEKKMLTMLRMVKN</sequence>
<reference evidence="7" key="1">
    <citation type="submission" date="2020-08" db="EMBL/GenBank/DDBJ databases">
        <title>Genome public.</title>
        <authorList>
            <person name="Liu C."/>
            <person name="Sun Q."/>
        </authorList>
    </citation>
    <scope>NUCLEOTIDE SEQUENCE</scope>
    <source>
        <strain evidence="7">N12</strain>
    </source>
</reference>
<dbReference type="EMBL" id="JACRTF010000001">
    <property type="protein sequence ID" value="MBC8595148.1"/>
    <property type="molecule type" value="Genomic_DNA"/>
</dbReference>
<evidence type="ECO:0000256" key="5">
    <source>
        <dbReference type="ARBA" id="ARBA00041564"/>
    </source>
</evidence>
<dbReference type="AlphaFoldDB" id="A0A926F6I7"/>
<evidence type="ECO:0000313" key="7">
    <source>
        <dbReference type="EMBL" id="MBC8595148.1"/>
    </source>
</evidence>
<dbReference type="Gene3D" id="3.60.120.10">
    <property type="entry name" value="Anthranilate synthase"/>
    <property type="match status" value="1"/>
</dbReference>